<name>A0ACC3B9U1_9EURO</name>
<keyword evidence="2" id="KW-1185">Reference proteome</keyword>
<proteinExistence type="predicted"/>
<sequence length="203" mass="22408">MTSQEWHPQDYQDAVTNTFSEEGLTRLLERPGCAPRFVYGALMLPTVLKYFINESQAVGIHEHMTRATVSGYKLYQFSSTSTPVLRPCGEPGSVVEGMLVLGLDEEQRNAIYEVEGGLMDLVSVQARIHLIEKLEGHEVRSVRTVDAGAFAWMGSADGLIPVESSRWAVDGFLKEPFYEQIVASQRRQALGSRDQPSAVSDGG</sequence>
<organism evidence="1 2">
    <name type="scientific">Aspergillus melleus</name>
    <dbReference type="NCBI Taxonomy" id="138277"/>
    <lineage>
        <taxon>Eukaryota</taxon>
        <taxon>Fungi</taxon>
        <taxon>Dikarya</taxon>
        <taxon>Ascomycota</taxon>
        <taxon>Pezizomycotina</taxon>
        <taxon>Eurotiomycetes</taxon>
        <taxon>Eurotiomycetidae</taxon>
        <taxon>Eurotiales</taxon>
        <taxon>Aspergillaceae</taxon>
        <taxon>Aspergillus</taxon>
        <taxon>Aspergillus subgen. Circumdati</taxon>
    </lineage>
</organism>
<dbReference type="Proteomes" id="UP001177260">
    <property type="component" value="Unassembled WGS sequence"/>
</dbReference>
<evidence type="ECO:0000313" key="2">
    <source>
        <dbReference type="Proteomes" id="UP001177260"/>
    </source>
</evidence>
<dbReference type="EMBL" id="JAOPJF010000013">
    <property type="protein sequence ID" value="KAK1147139.1"/>
    <property type="molecule type" value="Genomic_DNA"/>
</dbReference>
<evidence type="ECO:0000313" key="1">
    <source>
        <dbReference type="EMBL" id="KAK1147139.1"/>
    </source>
</evidence>
<reference evidence="1 2" key="1">
    <citation type="journal article" date="2023" name="ACS Omega">
        <title>Identification of the Neoaspergillic Acid Biosynthesis Gene Cluster by Establishing an In Vitro CRISPR-Ribonucleoprotein Genetic System in Aspergillus melleus.</title>
        <authorList>
            <person name="Yuan B."/>
            <person name="Grau M.F."/>
            <person name="Murata R.M."/>
            <person name="Torok T."/>
            <person name="Venkateswaran K."/>
            <person name="Stajich J.E."/>
            <person name="Wang C.C.C."/>
        </authorList>
    </citation>
    <scope>NUCLEOTIDE SEQUENCE [LARGE SCALE GENOMIC DNA]</scope>
    <source>
        <strain evidence="1 2">IMV 1140</strain>
    </source>
</reference>
<accession>A0ACC3B9U1</accession>
<gene>
    <name evidence="1" type="ORF">N8T08_001878</name>
</gene>
<comment type="caution">
    <text evidence="1">The sequence shown here is derived from an EMBL/GenBank/DDBJ whole genome shotgun (WGS) entry which is preliminary data.</text>
</comment>
<protein>
    <submittedName>
        <fullName evidence="1">Uncharacterized protein</fullName>
    </submittedName>
</protein>